<dbReference type="SUPFAM" id="SSF53756">
    <property type="entry name" value="UDP-Glycosyltransferase/glycogen phosphorylase"/>
    <property type="match status" value="1"/>
</dbReference>
<dbReference type="InterPro" id="IPR000811">
    <property type="entry name" value="Glyco_trans_35"/>
</dbReference>
<evidence type="ECO:0000256" key="2">
    <source>
        <dbReference type="RuleBase" id="RU000587"/>
    </source>
</evidence>
<accession>A0A921LPT5</accession>
<keyword evidence="2" id="KW-0663">Pyridoxal phosphate</keyword>
<keyword evidence="2" id="KW-0808">Transferase</keyword>
<feature type="non-terminal residue" evidence="3">
    <location>
        <position position="1"/>
    </location>
</feature>
<keyword evidence="2" id="KW-0328">Glycosyltransferase</keyword>
<evidence type="ECO:0000256" key="1">
    <source>
        <dbReference type="ARBA" id="ARBA00006047"/>
    </source>
</evidence>
<comment type="function">
    <text evidence="2">Allosteric enzyme that catalyzes the rate-limiting step in glycogen catabolism, the phosphorolytic cleavage of glycogen to produce glucose-1-phosphate, and plays a central role in maintaining cellular and organismal glucose homeostasis.</text>
</comment>
<gene>
    <name evidence="3" type="ORF">K8V20_11540</name>
</gene>
<comment type="cofactor">
    <cofactor evidence="2">
        <name>pyridoxal 5'-phosphate</name>
        <dbReference type="ChEBI" id="CHEBI:597326"/>
    </cofactor>
</comment>
<dbReference type="Gene3D" id="3.40.50.2000">
    <property type="entry name" value="Glycogen Phosphorylase B"/>
    <property type="match status" value="2"/>
</dbReference>
<sequence>LDGANVEIADAAGHDNEIIFGMLTPEVNALKGMGYHPSAFISGDNTAMAVLDMLEKGWNGENFSEVTNNLRNSDPYMVMADFKDYRRAQQTVQQLYQDKKKWNQMSLMNIANAGIFSADRSIMDYARDIWGATPVK</sequence>
<dbReference type="GO" id="GO:0005737">
    <property type="term" value="C:cytoplasm"/>
    <property type="evidence" value="ECO:0007669"/>
    <property type="project" value="TreeGrafter"/>
</dbReference>
<dbReference type="EC" id="2.4.1.1" evidence="2"/>
<dbReference type="GO" id="GO:0008184">
    <property type="term" value="F:glycogen phosphorylase activity"/>
    <property type="evidence" value="ECO:0007669"/>
    <property type="project" value="InterPro"/>
</dbReference>
<organism evidence="3 4">
    <name type="scientific">Subdoligranulum variabile</name>
    <dbReference type="NCBI Taxonomy" id="214851"/>
    <lineage>
        <taxon>Bacteria</taxon>
        <taxon>Bacillati</taxon>
        <taxon>Bacillota</taxon>
        <taxon>Clostridia</taxon>
        <taxon>Eubacteriales</taxon>
        <taxon>Oscillospiraceae</taxon>
        <taxon>Subdoligranulum</taxon>
    </lineage>
</organism>
<dbReference type="GO" id="GO:0005980">
    <property type="term" value="P:glycogen catabolic process"/>
    <property type="evidence" value="ECO:0007669"/>
    <property type="project" value="TreeGrafter"/>
</dbReference>
<comment type="caution">
    <text evidence="3">The sequence shown here is derived from an EMBL/GenBank/DDBJ whole genome shotgun (WGS) entry which is preliminary data.</text>
</comment>
<keyword evidence="2" id="KW-0119">Carbohydrate metabolism</keyword>
<reference evidence="3" key="2">
    <citation type="submission" date="2021-09" db="EMBL/GenBank/DDBJ databases">
        <authorList>
            <person name="Gilroy R."/>
        </authorList>
    </citation>
    <scope>NUCLEOTIDE SEQUENCE</scope>
    <source>
        <strain evidence="3">ChiBcec21-2208</strain>
    </source>
</reference>
<name>A0A921LPT5_9FIRM</name>
<protein>
    <recommendedName>
        <fullName evidence="2">Alpha-1,4 glucan phosphorylase</fullName>
        <ecNumber evidence="2">2.4.1.1</ecNumber>
    </recommendedName>
</protein>
<dbReference type="AlphaFoldDB" id="A0A921LPT5"/>
<dbReference type="Pfam" id="PF00343">
    <property type="entry name" value="Phosphorylase"/>
    <property type="match status" value="1"/>
</dbReference>
<proteinExistence type="inferred from homology"/>
<dbReference type="PANTHER" id="PTHR11468:SF3">
    <property type="entry name" value="GLYCOGEN PHOSPHORYLASE, LIVER FORM"/>
    <property type="match status" value="1"/>
</dbReference>
<evidence type="ECO:0000313" key="4">
    <source>
        <dbReference type="Proteomes" id="UP000782880"/>
    </source>
</evidence>
<evidence type="ECO:0000313" key="3">
    <source>
        <dbReference type="EMBL" id="HJG29262.1"/>
    </source>
</evidence>
<comment type="similarity">
    <text evidence="1 2">Belongs to the glycogen phosphorylase family.</text>
</comment>
<dbReference type="GO" id="GO:0030170">
    <property type="term" value="F:pyridoxal phosphate binding"/>
    <property type="evidence" value="ECO:0007669"/>
    <property type="project" value="TreeGrafter"/>
</dbReference>
<reference evidence="3" key="1">
    <citation type="journal article" date="2021" name="PeerJ">
        <title>Extensive microbial diversity within the chicken gut microbiome revealed by metagenomics and culture.</title>
        <authorList>
            <person name="Gilroy R."/>
            <person name="Ravi A."/>
            <person name="Getino M."/>
            <person name="Pursley I."/>
            <person name="Horton D.L."/>
            <person name="Alikhan N.F."/>
            <person name="Baker D."/>
            <person name="Gharbi K."/>
            <person name="Hall N."/>
            <person name="Watson M."/>
            <person name="Adriaenssens E.M."/>
            <person name="Foster-Nyarko E."/>
            <person name="Jarju S."/>
            <person name="Secka A."/>
            <person name="Antonio M."/>
            <person name="Oren A."/>
            <person name="Chaudhuri R.R."/>
            <person name="La Ragione R."/>
            <person name="Hildebrand F."/>
            <person name="Pallen M.J."/>
        </authorList>
    </citation>
    <scope>NUCLEOTIDE SEQUENCE</scope>
    <source>
        <strain evidence="3">ChiBcec21-2208</strain>
    </source>
</reference>
<comment type="catalytic activity">
    <reaction evidence="2">
        <text>[(1-&gt;4)-alpha-D-glucosyl](n) + phosphate = [(1-&gt;4)-alpha-D-glucosyl](n-1) + alpha-D-glucose 1-phosphate</text>
        <dbReference type="Rhea" id="RHEA:41732"/>
        <dbReference type="Rhea" id="RHEA-COMP:9584"/>
        <dbReference type="Rhea" id="RHEA-COMP:9586"/>
        <dbReference type="ChEBI" id="CHEBI:15444"/>
        <dbReference type="ChEBI" id="CHEBI:43474"/>
        <dbReference type="ChEBI" id="CHEBI:58601"/>
        <dbReference type="EC" id="2.4.1.1"/>
    </reaction>
</comment>
<dbReference type="EMBL" id="DYVE01000296">
    <property type="protein sequence ID" value="HJG29262.1"/>
    <property type="molecule type" value="Genomic_DNA"/>
</dbReference>
<dbReference type="Proteomes" id="UP000782880">
    <property type="component" value="Unassembled WGS sequence"/>
</dbReference>
<dbReference type="PANTHER" id="PTHR11468">
    <property type="entry name" value="GLYCOGEN PHOSPHORYLASE"/>
    <property type="match status" value="1"/>
</dbReference>